<feature type="compositionally biased region" description="Low complexity" evidence="1">
    <location>
        <begin position="506"/>
        <end position="517"/>
    </location>
</feature>
<dbReference type="RefSeq" id="WP_201839114.1">
    <property type="nucleotide sequence ID" value="NZ_JAERRK010000013.1"/>
</dbReference>
<keyword evidence="3" id="KW-1185">Reference proteome</keyword>
<feature type="compositionally biased region" description="Low complexity" evidence="1">
    <location>
        <begin position="367"/>
        <end position="390"/>
    </location>
</feature>
<organism evidence="2 3">
    <name type="scientific">Streptomyces actinomycinicus</name>
    <dbReference type="NCBI Taxonomy" id="1695166"/>
    <lineage>
        <taxon>Bacteria</taxon>
        <taxon>Bacillati</taxon>
        <taxon>Actinomycetota</taxon>
        <taxon>Actinomycetes</taxon>
        <taxon>Kitasatosporales</taxon>
        <taxon>Streptomycetaceae</taxon>
        <taxon>Streptomyces</taxon>
    </lineage>
</organism>
<dbReference type="EMBL" id="JAERRK010000013">
    <property type="protein sequence ID" value="MBL1084921.1"/>
    <property type="molecule type" value="Genomic_DNA"/>
</dbReference>
<feature type="compositionally biased region" description="Basic and acidic residues" evidence="1">
    <location>
        <begin position="1"/>
        <end position="12"/>
    </location>
</feature>
<reference evidence="2" key="1">
    <citation type="submission" date="2021-01" db="EMBL/GenBank/DDBJ databases">
        <title>WGS of actinomycetes isolated from Thailand.</title>
        <authorList>
            <person name="Thawai C."/>
        </authorList>
    </citation>
    <scope>NUCLEOTIDE SEQUENCE</scope>
    <source>
        <strain evidence="2">RCU-197</strain>
    </source>
</reference>
<feature type="region of interest" description="Disordered" evidence="1">
    <location>
        <begin position="245"/>
        <end position="592"/>
    </location>
</feature>
<feature type="compositionally biased region" description="Low complexity" evidence="1">
    <location>
        <begin position="282"/>
        <end position="301"/>
    </location>
</feature>
<feature type="compositionally biased region" description="Polar residues" evidence="1">
    <location>
        <begin position="395"/>
        <end position="414"/>
    </location>
</feature>
<comment type="caution">
    <text evidence="2">The sequence shown here is derived from an EMBL/GenBank/DDBJ whole genome shotgun (WGS) entry which is preliminary data.</text>
</comment>
<evidence type="ECO:0000313" key="3">
    <source>
        <dbReference type="Proteomes" id="UP000661858"/>
    </source>
</evidence>
<evidence type="ECO:0000256" key="1">
    <source>
        <dbReference type="SAM" id="MobiDB-lite"/>
    </source>
</evidence>
<proteinExistence type="predicted"/>
<feature type="region of interest" description="Disordered" evidence="1">
    <location>
        <begin position="157"/>
        <end position="176"/>
    </location>
</feature>
<evidence type="ECO:0008006" key="4">
    <source>
        <dbReference type="Google" id="ProtNLM"/>
    </source>
</evidence>
<protein>
    <recommendedName>
        <fullName evidence="4">PPE domain-containing protein</fullName>
    </recommendedName>
</protein>
<gene>
    <name evidence="2" type="ORF">JK359_23610</name>
</gene>
<name>A0A937EL73_9ACTN</name>
<feature type="region of interest" description="Disordered" evidence="1">
    <location>
        <begin position="1"/>
        <end position="23"/>
    </location>
</feature>
<accession>A0A937EL73</accession>
<feature type="compositionally biased region" description="Pro residues" evidence="1">
    <location>
        <begin position="327"/>
        <end position="337"/>
    </location>
</feature>
<feature type="compositionally biased region" description="Basic and acidic residues" evidence="1">
    <location>
        <begin position="577"/>
        <end position="592"/>
    </location>
</feature>
<feature type="compositionally biased region" description="Polar residues" evidence="1">
    <location>
        <begin position="251"/>
        <end position="261"/>
    </location>
</feature>
<sequence>MADNKHEKDLGRVSEQNSTTDIVRGVEDGSFPLPFVEPLRPVVAATPLGRVVASRTDFDKRDLDLNEMIDLVEQTDPEDLETSGKALWDARDAIKKAADDLKAHMEKVHWVGESGNAFRGWGDGLVTNTHHLSAFAGAAGDQITAAAVGLASVRGGMPARDPANRKRPKDFTDAEKAANKADYDDAVKVEQHRQEAINQMNRLASYYAVSEEMLASLPAKDQTPDFTSMPEVGVPRPKYGSAYGVGRPESATGSHGGTASASAVGHHTTVTPDVARHAPGETATTPPHVPTTDTTHKVPTIPDDPVGTNIDSTGTLPPPTTTHTTGPTPPVTPPTNSTPPDVLNGGGYRIPMPNTTTGRGPVGTGGYRTPPFGQGRTGTTGPTGPSAGRPVGQGPMNQMGRTTPTGQPGARNTTPPSPMGRAVTGGTQRVGGPVPRANSGPTTGAGRSNGVVGGRPTPTGGSAKNGARIPRGTVIGGEAAANSRPATGRVGQRGVVGAPESAVRPGSKAAGSRAGAGTPETVTGKPTGRNSAAGAERNGMTRGGAGLVRGASRNGKPEGEEQQGSQRPDYLVEDEETHLPDKPRRDVPPVVN</sequence>
<dbReference type="AlphaFoldDB" id="A0A937EL73"/>
<dbReference type="Proteomes" id="UP000661858">
    <property type="component" value="Unassembled WGS sequence"/>
</dbReference>
<evidence type="ECO:0000313" key="2">
    <source>
        <dbReference type="EMBL" id="MBL1084921.1"/>
    </source>
</evidence>